<dbReference type="Proteomes" id="UP001239111">
    <property type="component" value="Chromosome 3"/>
</dbReference>
<protein>
    <submittedName>
        <fullName evidence="1">Uncharacterized protein</fullName>
    </submittedName>
</protein>
<proteinExistence type="predicted"/>
<organism evidence="1 2">
    <name type="scientific">Eretmocerus hayati</name>
    <dbReference type="NCBI Taxonomy" id="131215"/>
    <lineage>
        <taxon>Eukaryota</taxon>
        <taxon>Metazoa</taxon>
        <taxon>Ecdysozoa</taxon>
        <taxon>Arthropoda</taxon>
        <taxon>Hexapoda</taxon>
        <taxon>Insecta</taxon>
        <taxon>Pterygota</taxon>
        <taxon>Neoptera</taxon>
        <taxon>Endopterygota</taxon>
        <taxon>Hymenoptera</taxon>
        <taxon>Apocrita</taxon>
        <taxon>Proctotrupomorpha</taxon>
        <taxon>Chalcidoidea</taxon>
        <taxon>Aphelinidae</taxon>
        <taxon>Aphelininae</taxon>
        <taxon>Eretmocerus</taxon>
    </lineage>
</organism>
<dbReference type="EMBL" id="CM056743">
    <property type="protein sequence ID" value="KAJ8671553.1"/>
    <property type="molecule type" value="Genomic_DNA"/>
</dbReference>
<keyword evidence="2" id="KW-1185">Reference proteome</keyword>
<evidence type="ECO:0000313" key="1">
    <source>
        <dbReference type="EMBL" id="KAJ8671553.1"/>
    </source>
</evidence>
<evidence type="ECO:0000313" key="2">
    <source>
        <dbReference type="Proteomes" id="UP001239111"/>
    </source>
</evidence>
<accession>A0ACC2NL74</accession>
<name>A0ACC2NL74_9HYME</name>
<reference evidence="1" key="1">
    <citation type="submission" date="2023-04" db="EMBL/GenBank/DDBJ databases">
        <title>A chromosome-level genome assembly of the parasitoid wasp Eretmocerus hayati.</title>
        <authorList>
            <person name="Zhong Y."/>
            <person name="Liu S."/>
            <person name="Liu Y."/>
        </authorList>
    </citation>
    <scope>NUCLEOTIDE SEQUENCE</scope>
    <source>
        <strain evidence="1">ZJU_SS_LIU_2023</strain>
    </source>
</reference>
<comment type="caution">
    <text evidence="1">The sequence shown here is derived from an EMBL/GenBank/DDBJ whole genome shotgun (WGS) entry which is preliminary data.</text>
</comment>
<gene>
    <name evidence="1" type="ORF">QAD02_002812</name>
</gene>
<sequence length="301" mass="33621">MVARKHLANIVQHRILGRKRERPAGQIGHNVDETKQWFTNLIGILLFGTSEQKKKYLPRVSNGDMAAFCLTEPSCGSDAGAVRSRAVKAADGSHYVLNGSKIWISNGGLAEIMTVFAQTPITDPRTGETRDKVTAFIVERSFGGVSNGPPENKMGIRCSNTTEVYYEDVPIPKENVLGGEGRGFKVLLLIQKLYCELISIHEFISTIFWETPHCCRHREDSWRSLTVKLVHIIWRSASIIMSHMSPINDLCYITGGINLIILWTEEVQVIASKFSSWGNSKPLWFTTPLRINHPSFASHAG</sequence>